<dbReference type="EMBL" id="CAESAL010000023">
    <property type="protein sequence ID" value="CAB4339535.1"/>
    <property type="molecule type" value="Genomic_DNA"/>
</dbReference>
<sequence length="240" mass="25030">MVVPAAFSSSRDLSDLQELAEQIRPVVLARQAVLPVCGPLEQVIPDRGLVRGSTIALGGVGATSLALQLIAAASKNGSWIVVVGLSDLAPVAVLEAGLDAGHVAFIDPGGSGRQVDVLAALIGSVDIVVLDSRLSFRDSDIRRLGSRLRERGSILVVVSPGNEPTSQWSSDLVFTVHDQQWEGLGCGHGHLRSRRVHVGVGGRGRASRNMQHELSLLATDGQVAVAECEDGGGTVVAFGR</sequence>
<protein>
    <submittedName>
        <fullName evidence="4">Unannotated protein</fullName>
    </submittedName>
</protein>
<dbReference type="EMBL" id="CAFBOK010000188">
    <property type="protein sequence ID" value="CAB4993495.1"/>
    <property type="molecule type" value="Genomic_DNA"/>
</dbReference>
<evidence type="ECO:0000313" key="9">
    <source>
        <dbReference type="EMBL" id="CAB5073232.1"/>
    </source>
</evidence>
<name>A0A6J6HUD6_9ZZZZ</name>
<dbReference type="EMBL" id="CAEUNJ010000037">
    <property type="protein sequence ID" value="CAB4371665.1"/>
    <property type="molecule type" value="Genomic_DNA"/>
</dbReference>
<dbReference type="AlphaFoldDB" id="A0A6J6HUD6"/>
<evidence type="ECO:0000313" key="2">
    <source>
        <dbReference type="EMBL" id="CAB4371665.1"/>
    </source>
</evidence>
<reference evidence="4" key="1">
    <citation type="submission" date="2020-05" db="EMBL/GenBank/DDBJ databases">
        <authorList>
            <person name="Chiriac C."/>
            <person name="Salcher M."/>
            <person name="Ghai R."/>
            <person name="Kavagutti S V."/>
        </authorList>
    </citation>
    <scope>NUCLEOTIDE SEQUENCE</scope>
</reference>
<organism evidence="4">
    <name type="scientific">freshwater metagenome</name>
    <dbReference type="NCBI Taxonomy" id="449393"/>
    <lineage>
        <taxon>unclassified sequences</taxon>
        <taxon>metagenomes</taxon>
        <taxon>ecological metagenomes</taxon>
    </lineage>
</organism>
<dbReference type="EMBL" id="CAFAAD010000003">
    <property type="protein sequence ID" value="CAB4780921.1"/>
    <property type="molecule type" value="Genomic_DNA"/>
</dbReference>
<gene>
    <name evidence="3" type="ORF">UFOPK1762_01079</name>
    <name evidence="4" type="ORF">UFOPK1906_00315</name>
    <name evidence="5" type="ORF">UFOPK2624_00419</name>
    <name evidence="6" type="ORF">UFOPK2969_00079</name>
    <name evidence="1" type="ORF">UFOPK3331_00859</name>
    <name evidence="7" type="ORF">UFOPK3785_01408</name>
    <name evidence="8" type="ORF">UFOPK3927_01439</name>
    <name evidence="2" type="ORF">UFOPK4201_00980</name>
    <name evidence="9" type="ORF">UFOPK4371_00139</name>
</gene>
<evidence type="ECO:0000313" key="8">
    <source>
        <dbReference type="EMBL" id="CAB4993495.1"/>
    </source>
</evidence>
<evidence type="ECO:0000313" key="4">
    <source>
        <dbReference type="EMBL" id="CAB4615189.1"/>
    </source>
</evidence>
<evidence type="ECO:0000313" key="5">
    <source>
        <dbReference type="EMBL" id="CAB4698826.1"/>
    </source>
</evidence>
<dbReference type="InterPro" id="IPR027417">
    <property type="entry name" value="P-loop_NTPase"/>
</dbReference>
<dbReference type="EMBL" id="CAEZXY010000010">
    <property type="protein sequence ID" value="CAB4698826.1"/>
    <property type="molecule type" value="Genomic_DNA"/>
</dbReference>
<evidence type="ECO:0000313" key="1">
    <source>
        <dbReference type="EMBL" id="CAB4339535.1"/>
    </source>
</evidence>
<accession>A0A6J6HUD6</accession>
<evidence type="ECO:0000313" key="7">
    <source>
        <dbReference type="EMBL" id="CAB4959877.1"/>
    </source>
</evidence>
<dbReference type="SUPFAM" id="SSF52540">
    <property type="entry name" value="P-loop containing nucleoside triphosphate hydrolases"/>
    <property type="match status" value="1"/>
</dbReference>
<evidence type="ECO:0000313" key="3">
    <source>
        <dbReference type="EMBL" id="CAB4586990.1"/>
    </source>
</evidence>
<dbReference type="EMBL" id="CAEZVC010000010">
    <property type="protein sequence ID" value="CAB4615189.1"/>
    <property type="molecule type" value="Genomic_DNA"/>
</dbReference>
<dbReference type="EMBL" id="CAFBNJ010000081">
    <property type="protein sequence ID" value="CAB4959877.1"/>
    <property type="molecule type" value="Genomic_DNA"/>
</dbReference>
<evidence type="ECO:0000313" key="6">
    <source>
        <dbReference type="EMBL" id="CAB4780921.1"/>
    </source>
</evidence>
<proteinExistence type="predicted"/>
<dbReference type="Gene3D" id="3.40.50.300">
    <property type="entry name" value="P-loop containing nucleotide triphosphate hydrolases"/>
    <property type="match status" value="1"/>
</dbReference>
<dbReference type="EMBL" id="CAFBRD010000003">
    <property type="protein sequence ID" value="CAB5073232.1"/>
    <property type="molecule type" value="Genomic_DNA"/>
</dbReference>
<dbReference type="EMBL" id="CAEZTY010000037">
    <property type="protein sequence ID" value="CAB4586990.1"/>
    <property type="molecule type" value="Genomic_DNA"/>
</dbReference>